<name>A0A4V1LG90_9BACI</name>
<comment type="caution">
    <text evidence="8">The sequence shown here is derived from an EMBL/GenBank/DDBJ whole genome shotgun (WGS) entry which is preliminary data.</text>
</comment>
<evidence type="ECO:0000256" key="5">
    <source>
        <dbReference type="ARBA" id="ARBA00023136"/>
    </source>
</evidence>
<dbReference type="OrthoDB" id="357521at2"/>
<dbReference type="Gene3D" id="1.20.120.940">
    <property type="entry name" value="Putative aromatic acid exporter, C-terminal domain"/>
    <property type="match status" value="1"/>
</dbReference>
<evidence type="ECO:0000313" key="9">
    <source>
        <dbReference type="Proteomes" id="UP000290649"/>
    </source>
</evidence>
<evidence type="ECO:0000256" key="4">
    <source>
        <dbReference type="ARBA" id="ARBA00022989"/>
    </source>
</evidence>
<keyword evidence="9" id="KW-1185">Reference proteome</keyword>
<keyword evidence="3 6" id="KW-0812">Transmembrane</keyword>
<dbReference type="InterPro" id="IPR010343">
    <property type="entry name" value="ArAE_1"/>
</dbReference>
<keyword evidence="5 6" id="KW-0472">Membrane</keyword>
<proteinExistence type="predicted"/>
<dbReference type="AlphaFoldDB" id="A0A4V1LG90"/>
<dbReference type="EMBL" id="QOUX01000045">
    <property type="protein sequence ID" value="RXI99548.1"/>
    <property type="molecule type" value="Genomic_DNA"/>
</dbReference>
<dbReference type="InterPro" id="IPR038323">
    <property type="entry name" value="ArAE_1_C_sf"/>
</dbReference>
<sequence>MMFKIGYRTIKTAIGAAIAIGIAQGLGLTFYASAGIIAILCVQKTRRKSLKLSWERLLACSVGMLYAIVAFELIGYNPLAVGLLLLTFIPTVVILKAKEGIATSSVIILHLYALGEVSPSIVLNEYALIIIGIGVALLVNFYMPSVEKELGEIQSEIENNFKEIFLQFATYLKQGDSNWDGKQITVTADLLSRGKDVALQNIENHLLRYEDKYYHYFKMREKQFEIIERVMPLISSLDHTVIQGEKIAEFLEELSRGVRPEISPIDFLEKLNELRLEFRKMELPKDRDEFETRSILYAFVKEVEQYLIIKRHFRIEKA</sequence>
<dbReference type="GO" id="GO:0005886">
    <property type="term" value="C:plasma membrane"/>
    <property type="evidence" value="ECO:0007669"/>
    <property type="project" value="UniProtKB-SubCell"/>
</dbReference>
<feature type="transmembrane region" description="Helical" evidence="6">
    <location>
        <begin position="12"/>
        <end position="42"/>
    </location>
</feature>
<organism evidence="8 9">
    <name type="scientific">Anaerobacillus alkaliphilus</name>
    <dbReference type="NCBI Taxonomy" id="1548597"/>
    <lineage>
        <taxon>Bacteria</taxon>
        <taxon>Bacillati</taxon>
        <taxon>Bacillota</taxon>
        <taxon>Bacilli</taxon>
        <taxon>Bacillales</taxon>
        <taxon>Bacillaceae</taxon>
        <taxon>Anaerobacillus</taxon>
    </lineage>
</organism>
<dbReference type="PANTHER" id="PTHR40064">
    <property type="entry name" value="MEMBRANE PROTEIN-RELATED"/>
    <property type="match status" value="1"/>
</dbReference>
<dbReference type="InterPro" id="IPR052984">
    <property type="entry name" value="UPF0421"/>
</dbReference>
<evidence type="ECO:0000259" key="7">
    <source>
        <dbReference type="Pfam" id="PF11728"/>
    </source>
</evidence>
<feature type="transmembrane region" description="Helical" evidence="6">
    <location>
        <begin position="77"/>
        <end position="95"/>
    </location>
</feature>
<dbReference type="Pfam" id="PF06081">
    <property type="entry name" value="ArAE_1"/>
    <property type="match status" value="1"/>
</dbReference>
<dbReference type="Proteomes" id="UP000290649">
    <property type="component" value="Unassembled WGS sequence"/>
</dbReference>
<protein>
    <submittedName>
        <fullName evidence="8">Aromatic acid exporter family protein</fullName>
    </submittedName>
</protein>
<gene>
    <name evidence="8" type="ORF">DS745_15150</name>
</gene>
<dbReference type="InterPro" id="IPR021062">
    <property type="entry name" value="ArAE_1_C"/>
</dbReference>
<comment type="subcellular location">
    <subcellularLocation>
        <location evidence="1">Cell membrane</location>
        <topology evidence="1">Multi-pass membrane protein</topology>
    </subcellularLocation>
</comment>
<evidence type="ECO:0000313" key="8">
    <source>
        <dbReference type="EMBL" id="RXI99548.1"/>
    </source>
</evidence>
<evidence type="ECO:0000256" key="6">
    <source>
        <dbReference type="SAM" id="Phobius"/>
    </source>
</evidence>
<evidence type="ECO:0000256" key="2">
    <source>
        <dbReference type="ARBA" id="ARBA00022475"/>
    </source>
</evidence>
<dbReference type="Pfam" id="PF11728">
    <property type="entry name" value="ArAE_1_C"/>
    <property type="match status" value="1"/>
</dbReference>
<keyword evidence="4 6" id="KW-1133">Transmembrane helix</keyword>
<evidence type="ECO:0000256" key="1">
    <source>
        <dbReference type="ARBA" id="ARBA00004651"/>
    </source>
</evidence>
<feature type="domain" description="Putative aromatic acid exporter C-terminal" evidence="7">
    <location>
        <begin position="147"/>
        <end position="311"/>
    </location>
</feature>
<dbReference type="PANTHER" id="PTHR40064:SF1">
    <property type="entry name" value="MEMBRANE PROTEIN"/>
    <property type="match status" value="1"/>
</dbReference>
<keyword evidence="2" id="KW-1003">Cell membrane</keyword>
<accession>A0A4V1LG90</accession>
<evidence type="ECO:0000256" key="3">
    <source>
        <dbReference type="ARBA" id="ARBA00022692"/>
    </source>
</evidence>
<reference evidence="8 9" key="1">
    <citation type="journal article" date="2019" name="Int. J. Syst. Evol. Microbiol.">
        <title>Anaerobacillus alkaliphilus sp. nov., a novel alkaliphilic and moderately halophilic bacterium.</title>
        <authorList>
            <person name="Borsodi A.K."/>
            <person name="Aszalos J.M."/>
            <person name="Bihari P."/>
            <person name="Nagy I."/>
            <person name="Schumann P."/>
            <person name="Sproer C."/>
            <person name="Kovacs A.L."/>
            <person name="Boka K."/>
            <person name="Dobosy P."/>
            <person name="Ovari M."/>
            <person name="Szili-Kovacs T."/>
            <person name="Toth E."/>
        </authorList>
    </citation>
    <scope>NUCLEOTIDE SEQUENCE [LARGE SCALE GENOMIC DNA]</scope>
    <source>
        <strain evidence="8 9">B16-10</strain>
    </source>
</reference>
<feature type="transmembrane region" description="Helical" evidence="6">
    <location>
        <begin position="126"/>
        <end position="143"/>
    </location>
</feature>